<evidence type="ECO:0000259" key="3">
    <source>
        <dbReference type="PROSITE" id="PS51186"/>
    </source>
</evidence>
<dbReference type="PANTHER" id="PTHR43072">
    <property type="entry name" value="N-ACETYLTRANSFERASE"/>
    <property type="match status" value="1"/>
</dbReference>
<dbReference type="SUPFAM" id="SSF55729">
    <property type="entry name" value="Acyl-CoA N-acyltransferases (Nat)"/>
    <property type="match status" value="1"/>
</dbReference>
<dbReference type="PANTHER" id="PTHR43072:SF23">
    <property type="entry name" value="UPF0039 PROTEIN C11D3.02C"/>
    <property type="match status" value="1"/>
</dbReference>
<name>A0A1C4H359_9BIFI</name>
<organism evidence="4 5">
    <name type="scientific">Bifidobacterium commune</name>
    <dbReference type="NCBI Taxonomy" id="1505727"/>
    <lineage>
        <taxon>Bacteria</taxon>
        <taxon>Bacillati</taxon>
        <taxon>Actinomycetota</taxon>
        <taxon>Actinomycetes</taxon>
        <taxon>Bifidobacteriales</taxon>
        <taxon>Bifidobacteriaceae</taxon>
        <taxon>Bifidobacterium</taxon>
    </lineage>
</organism>
<sequence>MIRVALDADLQAITDIYNEAVIAGGSTADLTACTLEQRRKWVEAHEPRHDFPVVVMENENGKVIGFGSLSRFHSRAGYDGVVELSYYITTSERHRGRGTEMVSSLIAKARKLGNRKVVAVIFAKNSGSVALVNHFGFTCYGVFPQACWDGRNFSDVSYWYLDL</sequence>
<dbReference type="OrthoDB" id="3173333at2"/>
<keyword evidence="2" id="KW-0012">Acyltransferase</keyword>
<dbReference type="RefSeq" id="WP_091847419.1">
    <property type="nucleotide sequence ID" value="NZ_FMBL01000001.1"/>
</dbReference>
<dbReference type="Pfam" id="PF13302">
    <property type="entry name" value="Acetyltransf_3"/>
    <property type="match status" value="1"/>
</dbReference>
<gene>
    <name evidence="4" type="ORF">GA0061077_0618</name>
</gene>
<dbReference type="Gene3D" id="3.40.630.30">
    <property type="match status" value="1"/>
</dbReference>
<keyword evidence="5" id="KW-1185">Reference proteome</keyword>
<accession>A0A1C4H359</accession>
<dbReference type="PROSITE" id="PS51186">
    <property type="entry name" value="GNAT"/>
    <property type="match status" value="1"/>
</dbReference>
<dbReference type="STRING" id="1505727.GA0061077_0618"/>
<protein>
    <submittedName>
        <fullName evidence="4">Phosphinothricin acetyltransferase</fullName>
    </submittedName>
</protein>
<reference evidence="5" key="1">
    <citation type="submission" date="2016-08" db="EMBL/GenBank/DDBJ databases">
        <authorList>
            <person name="Varghese N."/>
            <person name="Submissions Spin"/>
        </authorList>
    </citation>
    <scope>NUCLEOTIDE SEQUENCE [LARGE SCALE GENOMIC DNA]</scope>
    <source>
        <strain evidence="5">R-52791</strain>
    </source>
</reference>
<proteinExistence type="predicted"/>
<evidence type="ECO:0000313" key="4">
    <source>
        <dbReference type="EMBL" id="SCC79192.1"/>
    </source>
</evidence>
<dbReference type="Proteomes" id="UP000242610">
    <property type="component" value="Unassembled WGS sequence"/>
</dbReference>
<evidence type="ECO:0000256" key="2">
    <source>
        <dbReference type="ARBA" id="ARBA00023315"/>
    </source>
</evidence>
<dbReference type="CDD" id="cd04301">
    <property type="entry name" value="NAT_SF"/>
    <property type="match status" value="1"/>
</dbReference>
<evidence type="ECO:0000313" key="5">
    <source>
        <dbReference type="Proteomes" id="UP000242610"/>
    </source>
</evidence>
<dbReference type="GO" id="GO:0016747">
    <property type="term" value="F:acyltransferase activity, transferring groups other than amino-acyl groups"/>
    <property type="evidence" value="ECO:0007669"/>
    <property type="project" value="InterPro"/>
</dbReference>
<dbReference type="InterPro" id="IPR000182">
    <property type="entry name" value="GNAT_dom"/>
</dbReference>
<dbReference type="EMBL" id="FMBL01000001">
    <property type="protein sequence ID" value="SCC79192.1"/>
    <property type="molecule type" value="Genomic_DNA"/>
</dbReference>
<dbReference type="InterPro" id="IPR016181">
    <property type="entry name" value="Acyl_CoA_acyltransferase"/>
</dbReference>
<dbReference type="AlphaFoldDB" id="A0A1C4H359"/>
<keyword evidence="1 4" id="KW-0808">Transferase</keyword>
<feature type="domain" description="N-acetyltransferase" evidence="3">
    <location>
        <begin position="1"/>
        <end position="163"/>
    </location>
</feature>
<evidence type="ECO:0000256" key="1">
    <source>
        <dbReference type="ARBA" id="ARBA00022679"/>
    </source>
</evidence>